<dbReference type="Pfam" id="PF01272">
    <property type="entry name" value="GreA_GreB"/>
    <property type="match status" value="1"/>
</dbReference>
<dbReference type="InterPro" id="IPR006359">
    <property type="entry name" value="Tscrpt_elong_fac_GreA"/>
</dbReference>
<dbReference type="PANTHER" id="PTHR30437">
    <property type="entry name" value="TRANSCRIPTION ELONGATION FACTOR GREA"/>
    <property type="match status" value="1"/>
</dbReference>
<evidence type="ECO:0000256" key="3">
    <source>
        <dbReference type="ARBA" id="ARBA00023015"/>
    </source>
</evidence>
<dbReference type="InterPro" id="IPR022691">
    <property type="entry name" value="Tscrpt_elong_fac_GreA/B_N"/>
</dbReference>
<dbReference type="GO" id="GO:0032784">
    <property type="term" value="P:regulation of DNA-templated transcription elongation"/>
    <property type="evidence" value="ECO:0007669"/>
    <property type="project" value="UniProtKB-UniRule"/>
</dbReference>
<dbReference type="InterPro" id="IPR028624">
    <property type="entry name" value="Tscrpt_elong_fac_GreA/B"/>
</dbReference>
<organism evidence="12 13">
    <name type="scientific">Candidatus Colwellbacteria bacterium RIFCSPLOWO2_01_FULL_48_10</name>
    <dbReference type="NCBI Taxonomy" id="1797690"/>
    <lineage>
        <taxon>Bacteria</taxon>
        <taxon>Candidatus Colwelliibacteriota</taxon>
    </lineage>
</organism>
<comment type="similarity">
    <text evidence="1 8 9">Belongs to the GreA/GreB family.</text>
</comment>
<evidence type="ECO:0000256" key="7">
    <source>
        <dbReference type="ARBA" id="ARBA00030776"/>
    </source>
</evidence>
<accession>A0A1G1Z5W7</accession>
<evidence type="ECO:0000256" key="9">
    <source>
        <dbReference type="RuleBase" id="RU000556"/>
    </source>
</evidence>
<dbReference type="SUPFAM" id="SSF54534">
    <property type="entry name" value="FKBP-like"/>
    <property type="match status" value="1"/>
</dbReference>
<evidence type="ECO:0000259" key="11">
    <source>
        <dbReference type="Pfam" id="PF03449"/>
    </source>
</evidence>
<keyword evidence="4 8" id="KW-0238">DNA-binding</keyword>
<evidence type="ECO:0000256" key="4">
    <source>
        <dbReference type="ARBA" id="ARBA00023125"/>
    </source>
</evidence>
<dbReference type="InterPro" id="IPR036805">
    <property type="entry name" value="Tscrpt_elong_fac_GreA/B_N_sf"/>
</dbReference>
<dbReference type="InterPro" id="IPR036953">
    <property type="entry name" value="GreA/GreB_C_sf"/>
</dbReference>
<keyword evidence="5 8" id="KW-0804">Transcription</keyword>
<dbReference type="STRING" id="1797690.A3B23_00305"/>
<dbReference type="PANTHER" id="PTHR30437:SF4">
    <property type="entry name" value="TRANSCRIPTION ELONGATION FACTOR GREA"/>
    <property type="match status" value="1"/>
</dbReference>
<comment type="function">
    <text evidence="6 8 9">Necessary for efficient RNA polymerase transcription elongation past template-encoded arresting sites. The arresting sites in DNA have the property of trapping a certain fraction of elongating RNA polymerases that pass through, resulting in locked ternary complexes. Cleavage of the nascent transcript by cleavage factors such as GreA or GreB allows the resumption of elongation from the new 3'terminus. GreA releases sequences of 2 to 3 nucleotides.</text>
</comment>
<dbReference type="InterPro" id="IPR023459">
    <property type="entry name" value="Tscrpt_elong_fac_GreA/B_fam"/>
</dbReference>
<feature type="domain" description="Transcription elongation factor GreA/GreB C-terminal" evidence="10">
    <location>
        <begin position="82"/>
        <end position="151"/>
    </location>
</feature>
<keyword evidence="3 8" id="KW-0805">Transcription regulation</keyword>
<dbReference type="PROSITE" id="PS00830">
    <property type="entry name" value="GREAB_2"/>
    <property type="match status" value="1"/>
</dbReference>
<comment type="caution">
    <text evidence="12">The sequence shown here is derived from an EMBL/GenBank/DDBJ whole genome shotgun (WGS) entry which is preliminary data.</text>
</comment>
<dbReference type="InterPro" id="IPR018151">
    <property type="entry name" value="TF_GreA/GreB_CS"/>
</dbReference>
<dbReference type="EMBL" id="MHIY01000014">
    <property type="protein sequence ID" value="OGY59839.1"/>
    <property type="molecule type" value="Genomic_DNA"/>
</dbReference>
<evidence type="ECO:0000256" key="6">
    <source>
        <dbReference type="ARBA" id="ARBA00024916"/>
    </source>
</evidence>
<reference evidence="12 13" key="1">
    <citation type="journal article" date="2016" name="Nat. Commun.">
        <title>Thousands of microbial genomes shed light on interconnected biogeochemical processes in an aquifer system.</title>
        <authorList>
            <person name="Anantharaman K."/>
            <person name="Brown C.T."/>
            <person name="Hug L.A."/>
            <person name="Sharon I."/>
            <person name="Castelle C.J."/>
            <person name="Probst A.J."/>
            <person name="Thomas B.C."/>
            <person name="Singh A."/>
            <person name="Wilkins M.J."/>
            <person name="Karaoz U."/>
            <person name="Brodie E.L."/>
            <person name="Williams K.H."/>
            <person name="Hubbard S.S."/>
            <person name="Banfield J.F."/>
        </authorList>
    </citation>
    <scope>NUCLEOTIDE SEQUENCE [LARGE SCALE GENOMIC DNA]</scope>
</reference>
<dbReference type="NCBIfam" id="TIGR01462">
    <property type="entry name" value="greA"/>
    <property type="match status" value="1"/>
</dbReference>
<proteinExistence type="inferred from homology"/>
<dbReference type="PIRSF" id="PIRSF006092">
    <property type="entry name" value="GreA_GreB"/>
    <property type="match status" value="1"/>
</dbReference>
<evidence type="ECO:0000259" key="10">
    <source>
        <dbReference type="Pfam" id="PF01272"/>
    </source>
</evidence>
<dbReference type="Proteomes" id="UP000178744">
    <property type="component" value="Unassembled WGS sequence"/>
</dbReference>
<dbReference type="GO" id="GO:0003677">
    <property type="term" value="F:DNA binding"/>
    <property type="evidence" value="ECO:0007669"/>
    <property type="project" value="UniProtKB-UniRule"/>
</dbReference>
<dbReference type="AlphaFoldDB" id="A0A1G1Z5W7"/>
<name>A0A1G1Z5W7_9BACT</name>
<evidence type="ECO:0000256" key="1">
    <source>
        <dbReference type="ARBA" id="ARBA00008213"/>
    </source>
</evidence>
<evidence type="ECO:0000256" key="8">
    <source>
        <dbReference type="HAMAP-Rule" id="MF_00105"/>
    </source>
</evidence>
<evidence type="ECO:0000256" key="2">
    <source>
        <dbReference type="ARBA" id="ARBA00013729"/>
    </source>
</evidence>
<sequence length="152" mass="17291">MNYYLTEDRLAELKAELGVLKTVKRIEISERLKKAKELGDLSENAEYSEAREEQERIEKRIVELEDIILNSELIKKSSDRRHIDIGSTVEVSRSGKTTKFFIVGSTEARPDEGKISNESPLGKELIKHTVGDTVSVETPDGRKIDYKITRIV</sequence>
<keyword evidence="12" id="KW-0648">Protein biosynthesis</keyword>
<dbReference type="Gene3D" id="1.10.287.180">
    <property type="entry name" value="Transcription elongation factor, GreA/GreB, N-terminal domain"/>
    <property type="match status" value="1"/>
</dbReference>
<dbReference type="FunFam" id="1.10.287.180:FF:000001">
    <property type="entry name" value="Transcription elongation factor GreA"/>
    <property type="match status" value="1"/>
</dbReference>
<dbReference type="InterPro" id="IPR001437">
    <property type="entry name" value="Tscrpt_elong_fac_GreA/B_C"/>
</dbReference>
<feature type="domain" description="Transcription elongation factor GreA/GreB N-terminal" evidence="11">
    <location>
        <begin position="4"/>
        <end position="71"/>
    </location>
</feature>
<dbReference type="Pfam" id="PF03449">
    <property type="entry name" value="GreA_GreB_N"/>
    <property type="match status" value="1"/>
</dbReference>
<gene>
    <name evidence="8" type="primary">greA</name>
    <name evidence="12" type="ORF">A3B23_00305</name>
</gene>
<dbReference type="NCBIfam" id="NF001263">
    <property type="entry name" value="PRK00226.1-4"/>
    <property type="match status" value="1"/>
</dbReference>
<keyword evidence="12" id="KW-0251">Elongation factor</keyword>
<evidence type="ECO:0000313" key="13">
    <source>
        <dbReference type="Proteomes" id="UP000178744"/>
    </source>
</evidence>
<dbReference type="HAMAP" id="MF_00105">
    <property type="entry name" value="GreA_GreB"/>
    <property type="match status" value="1"/>
</dbReference>
<dbReference type="GO" id="GO:0070063">
    <property type="term" value="F:RNA polymerase binding"/>
    <property type="evidence" value="ECO:0007669"/>
    <property type="project" value="InterPro"/>
</dbReference>
<dbReference type="SUPFAM" id="SSF46557">
    <property type="entry name" value="GreA transcript cleavage protein, N-terminal domain"/>
    <property type="match status" value="1"/>
</dbReference>
<dbReference type="Gene3D" id="3.10.50.30">
    <property type="entry name" value="Transcription elongation factor, GreA/GreB, C-terminal domain"/>
    <property type="match status" value="1"/>
</dbReference>
<evidence type="ECO:0000256" key="5">
    <source>
        <dbReference type="ARBA" id="ARBA00023163"/>
    </source>
</evidence>
<dbReference type="GO" id="GO:0006354">
    <property type="term" value="P:DNA-templated transcription elongation"/>
    <property type="evidence" value="ECO:0007669"/>
    <property type="project" value="TreeGrafter"/>
</dbReference>
<dbReference type="PROSITE" id="PS00829">
    <property type="entry name" value="GREAB_1"/>
    <property type="match status" value="1"/>
</dbReference>
<dbReference type="GO" id="GO:0003746">
    <property type="term" value="F:translation elongation factor activity"/>
    <property type="evidence" value="ECO:0007669"/>
    <property type="project" value="UniProtKB-KW"/>
</dbReference>
<evidence type="ECO:0000313" key="12">
    <source>
        <dbReference type="EMBL" id="OGY59839.1"/>
    </source>
</evidence>
<protein>
    <recommendedName>
        <fullName evidence="2 8">Transcription elongation factor GreA</fullName>
    </recommendedName>
    <alternativeName>
        <fullName evidence="7 8">Transcript cleavage factor GreA</fullName>
    </alternativeName>
</protein>